<reference evidence="1 2" key="1">
    <citation type="journal article" date="2022" name="Hortic Res">
        <title>A haplotype resolved chromosomal level avocado genome allows analysis of novel avocado genes.</title>
        <authorList>
            <person name="Nath O."/>
            <person name="Fletcher S.J."/>
            <person name="Hayward A."/>
            <person name="Shaw L.M."/>
            <person name="Masouleh A.K."/>
            <person name="Furtado A."/>
            <person name="Henry R.J."/>
            <person name="Mitter N."/>
        </authorList>
    </citation>
    <scope>NUCLEOTIDE SEQUENCE [LARGE SCALE GENOMIC DNA]</scope>
    <source>
        <strain evidence="2">cv. Hass</strain>
    </source>
</reference>
<dbReference type="EMBL" id="CM056817">
    <property type="protein sequence ID" value="KAJ8620936.1"/>
    <property type="molecule type" value="Genomic_DNA"/>
</dbReference>
<proteinExistence type="predicted"/>
<protein>
    <submittedName>
        <fullName evidence="1">Uncharacterized protein</fullName>
    </submittedName>
</protein>
<name>A0ACC2KII2_PERAE</name>
<gene>
    <name evidence="1" type="ORF">MRB53_029465</name>
</gene>
<keyword evidence="2" id="KW-1185">Reference proteome</keyword>
<evidence type="ECO:0000313" key="1">
    <source>
        <dbReference type="EMBL" id="KAJ8620936.1"/>
    </source>
</evidence>
<evidence type="ECO:0000313" key="2">
    <source>
        <dbReference type="Proteomes" id="UP001234297"/>
    </source>
</evidence>
<comment type="caution">
    <text evidence="1">The sequence shown here is derived from an EMBL/GenBank/DDBJ whole genome shotgun (WGS) entry which is preliminary data.</text>
</comment>
<accession>A0ACC2KII2</accession>
<sequence length="100" mass="10018">MAVMFVGPAGAGPNGADSGAAGAGNGATGAGNGAVGNEAGACPIAILMATAKKYKISDGNHWDDERNWELLMNCVGPCTVQLDWEDLATLLDVSSNLGPK</sequence>
<organism evidence="1 2">
    <name type="scientific">Persea americana</name>
    <name type="common">Avocado</name>
    <dbReference type="NCBI Taxonomy" id="3435"/>
    <lineage>
        <taxon>Eukaryota</taxon>
        <taxon>Viridiplantae</taxon>
        <taxon>Streptophyta</taxon>
        <taxon>Embryophyta</taxon>
        <taxon>Tracheophyta</taxon>
        <taxon>Spermatophyta</taxon>
        <taxon>Magnoliopsida</taxon>
        <taxon>Magnoliidae</taxon>
        <taxon>Laurales</taxon>
        <taxon>Lauraceae</taxon>
        <taxon>Persea</taxon>
    </lineage>
</organism>
<dbReference type="Proteomes" id="UP001234297">
    <property type="component" value="Chromosome 9"/>
</dbReference>